<feature type="transmembrane region" description="Helical" evidence="6">
    <location>
        <begin position="20"/>
        <end position="42"/>
    </location>
</feature>
<dbReference type="CDD" id="cd06580">
    <property type="entry name" value="TM_PBP1_transp_TpRbsC_like"/>
    <property type="match status" value="1"/>
</dbReference>
<reference evidence="8" key="2">
    <citation type="journal article" date="2019" name="MicrobiologyOpen">
        <title>High-quality draft genome sequence of Gaiella occulta isolated from a 150 meter deep mineral water borehole and comparison with the genome sequences of other deep-branching lineages of the phylum Actinobacteria.</title>
        <authorList>
            <person name="Severino R."/>
            <person name="Froufe H.J.C."/>
            <person name="Barroso C."/>
            <person name="Albuquerque L."/>
            <person name="Lobo-da-Cunha A."/>
            <person name="da Costa M.S."/>
            <person name="Egas C."/>
        </authorList>
    </citation>
    <scope>NUCLEOTIDE SEQUENCE [LARGE SCALE GENOMIC DNA]</scope>
    <source>
        <strain evidence="8">F2-233</strain>
    </source>
</reference>
<evidence type="ECO:0000313" key="7">
    <source>
        <dbReference type="EMBL" id="RDI73248.1"/>
    </source>
</evidence>
<keyword evidence="2" id="KW-1003">Cell membrane</keyword>
<keyword evidence="8" id="KW-1185">Reference proteome</keyword>
<keyword evidence="4 6" id="KW-1133">Transmembrane helix</keyword>
<evidence type="ECO:0000256" key="1">
    <source>
        <dbReference type="ARBA" id="ARBA00004651"/>
    </source>
</evidence>
<accession>A0A7M2YUZ9</accession>
<reference evidence="7 8" key="1">
    <citation type="submission" date="2018-07" db="EMBL/GenBank/DDBJ databases">
        <title>High-quality-draft genome sequence of Gaiella occulta.</title>
        <authorList>
            <person name="Severino R."/>
            <person name="Froufe H.J.C."/>
            <person name="Rainey F.A."/>
            <person name="Barroso C."/>
            <person name="Albuquerque L."/>
            <person name="Lobo-Da-Cunha A."/>
            <person name="Da Costa M.S."/>
            <person name="Egas C."/>
        </authorList>
    </citation>
    <scope>NUCLEOTIDE SEQUENCE [LARGE SCALE GENOMIC DNA]</scope>
    <source>
        <strain evidence="7 8">F2-233</strain>
    </source>
</reference>
<dbReference type="InterPro" id="IPR001851">
    <property type="entry name" value="ABC_transp_permease"/>
</dbReference>
<feature type="transmembrane region" description="Helical" evidence="6">
    <location>
        <begin position="331"/>
        <end position="350"/>
    </location>
</feature>
<evidence type="ECO:0000256" key="6">
    <source>
        <dbReference type="SAM" id="Phobius"/>
    </source>
</evidence>
<evidence type="ECO:0000256" key="5">
    <source>
        <dbReference type="ARBA" id="ARBA00023136"/>
    </source>
</evidence>
<proteinExistence type="predicted"/>
<feature type="transmembrane region" description="Helical" evidence="6">
    <location>
        <begin position="295"/>
        <end position="319"/>
    </location>
</feature>
<protein>
    <submittedName>
        <fullName evidence="7">ABC-type putative transport system permease component</fullName>
    </submittedName>
</protein>
<evidence type="ECO:0000313" key="8">
    <source>
        <dbReference type="Proteomes" id="UP000254134"/>
    </source>
</evidence>
<dbReference type="OrthoDB" id="45037at2"/>
<dbReference type="GO" id="GO:0005886">
    <property type="term" value="C:plasma membrane"/>
    <property type="evidence" value="ECO:0007669"/>
    <property type="project" value="UniProtKB-SubCell"/>
</dbReference>
<keyword evidence="3 6" id="KW-0812">Transmembrane</keyword>
<name>A0A7M2YUZ9_9ACTN</name>
<feature type="transmembrane region" description="Helical" evidence="6">
    <location>
        <begin position="255"/>
        <end position="275"/>
    </location>
</feature>
<feature type="transmembrane region" description="Helical" evidence="6">
    <location>
        <begin position="205"/>
        <end position="225"/>
    </location>
</feature>
<dbReference type="GO" id="GO:0022857">
    <property type="term" value="F:transmembrane transporter activity"/>
    <property type="evidence" value="ECO:0007669"/>
    <property type="project" value="InterPro"/>
</dbReference>
<feature type="transmembrane region" description="Helical" evidence="6">
    <location>
        <begin position="119"/>
        <end position="141"/>
    </location>
</feature>
<dbReference type="EMBL" id="QQZY01000011">
    <property type="protein sequence ID" value="RDI73248.1"/>
    <property type="molecule type" value="Genomic_DNA"/>
</dbReference>
<keyword evidence="5 6" id="KW-0472">Membrane</keyword>
<dbReference type="AlphaFoldDB" id="A0A7M2YUZ9"/>
<dbReference type="Pfam" id="PF02653">
    <property type="entry name" value="BPD_transp_2"/>
    <property type="match status" value="1"/>
</dbReference>
<comment type="subcellular location">
    <subcellularLocation>
        <location evidence="1">Cell membrane</location>
        <topology evidence="1">Multi-pass membrane protein</topology>
    </subcellularLocation>
</comment>
<evidence type="ECO:0000256" key="3">
    <source>
        <dbReference type="ARBA" id="ARBA00022692"/>
    </source>
</evidence>
<dbReference type="PANTHER" id="PTHR47089">
    <property type="entry name" value="ABC TRANSPORTER, PERMEASE PROTEIN"/>
    <property type="match status" value="1"/>
</dbReference>
<gene>
    <name evidence="7" type="ORF">Gocc_3043</name>
</gene>
<organism evidence="7 8">
    <name type="scientific">Gaiella occulta</name>
    <dbReference type="NCBI Taxonomy" id="1002870"/>
    <lineage>
        <taxon>Bacteria</taxon>
        <taxon>Bacillati</taxon>
        <taxon>Actinomycetota</taxon>
        <taxon>Thermoleophilia</taxon>
        <taxon>Gaiellales</taxon>
        <taxon>Gaiellaceae</taxon>
        <taxon>Gaiella</taxon>
    </lineage>
</organism>
<sequence length="375" mass="39461">MTVPRLRIEKRLRQRRWLMVGVPLGSLVVAHIAIAILLAATGHPPLTTFRRLFDAAYLADGALASTLIAATPLAFTGLAAAVAFRMRLFNIGAEGQLYFGAIGAAGVALLLAGRSTPVIIVAMVAAGAALGAAWGAIPGLLRAFLRTNEIITSLMLNYVAALVLNYLIFDSLSYWRDTSATGQVFPQGKMLPDAASWPVSTIGSVAVPFGFPLAIAAAVVIWVLYARTRFGFEAQVIGDSPRAARYAGMRTRRKIVAIMCLSGGIAGIGGASQMGDFRHLLDARGLQQANYGYTGIVVAALARYNPFAVVLVAFLLGGLQNAGFTLQSAEFPSGLVGVMQGMILFAMLGGELLVHYRISVARGGRRGQPAAEVAG</sequence>
<evidence type="ECO:0000256" key="4">
    <source>
        <dbReference type="ARBA" id="ARBA00022989"/>
    </source>
</evidence>
<comment type="caution">
    <text evidence="7">The sequence shown here is derived from an EMBL/GenBank/DDBJ whole genome shotgun (WGS) entry which is preliminary data.</text>
</comment>
<dbReference type="PANTHER" id="PTHR47089:SF1">
    <property type="entry name" value="GUANOSINE ABC TRANSPORTER PERMEASE PROTEIN NUPP"/>
    <property type="match status" value="1"/>
</dbReference>
<feature type="transmembrane region" description="Helical" evidence="6">
    <location>
        <begin position="62"/>
        <end position="84"/>
    </location>
</feature>
<dbReference type="Proteomes" id="UP000254134">
    <property type="component" value="Unassembled WGS sequence"/>
</dbReference>
<feature type="transmembrane region" description="Helical" evidence="6">
    <location>
        <begin position="150"/>
        <end position="169"/>
    </location>
</feature>
<feature type="transmembrane region" description="Helical" evidence="6">
    <location>
        <begin position="96"/>
        <end position="113"/>
    </location>
</feature>
<evidence type="ECO:0000256" key="2">
    <source>
        <dbReference type="ARBA" id="ARBA00022475"/>
    </source>
</evidence>
<dbReference type="RefSeq" id="WP_114797420.1">
    <property type="nucleotide sequence ID" value="NZ_QQZY01000011.1"/>
</dbReference>